<protein>
    <recommendedName>
        <fullName evidence="4">Transmembrane protein</fullName>
    </recommendedName>
</protein>
<proteinExistence type="predicted"/>
<keyword evidence="3" id="KW-1185">Reference proteome</keyword>
<feature type="transmembrane region" description="Helical" evidence="1">
    <location>
        <begin position="86"/>
        <end position="106"/>
    </location>
</feature>
<accession>A0AA88DEK7</accession>
<keyword evidence="1" id="KW-0812">Transmembrane</keyword>
<keyword evidence="1" id="KW-1133">Transmembrane helix</keyword>
<feature type="transmembrane region" description="Helical" evidence="1">
    <location>
        <begin position="41"/>
        <end position="66"/>
    </location>
</feature>
<dbReference type="AlphaFoldDB" id="A0AA88DEK7"/>
<evidence type="ECO:0000256" key="1">
    <source>
        <dbReference type="SAM" id="Phobius"/>
    </source>
</evidence>
<reference evidence="2" key="1">
    <citation type="submission" date="2023-07" db="EMBL/GenBank/DDBJ databases">
        <title>draft genome sequence of fig (Ficus carica).</title>
        <authorList>
            <person name="Takahashi T."/>
            <person name="Nishimura K."/>
        </authorList>
    </citation>
    <scope>NUCLEOTIDE SEQUENCE</scope>
</reference>
<name>A0AA88DEK7_FICCA</name>
<dbReference type="Proteomes" id="UP001187192">
    <property type="component" value="Unassembled WGS sequence"/>
</dbReference>
<evidence type="ECO:0000313" key="2">
    <source>
        <dbReference type="EMBL" id="GMN52302.1"/>
    </source>
</evidence>
<dbReference type="PANTHER" id="PTHR37172:SF3">
    <property type="entry name" value="TRANSMEMBRANE PROTEIN"/>
    <property type="match status" value="1"/>
</dbReference>
<evidence type="ECO:0008006" key="4">
    <source>
        <dbReference type="Google" id="ProtNLM"/>
    </source>
</evidence>
<organism evidence="2 3">
    <name type="scientific">Ficus carica</name>
    <name type="common">Common fig</name>
    <dbReference type="NCBI Taxonomy" id="3494"/>
    <lineage>
        <taxon>Eukaryota</taxon>
        <taxon>Viridiplantae</taxon>
        <taxon>Streptophyta</taxon>
        <taxon>Embryophyta</taxon>
        <taxon>Tracheophyta</taxon>
        <taxon>Spermatophyta</taxon>
        <taxon>Magnoliopsida</taxon>
        <taxon>eudicotyledons</taxon>
        <taxon>Gunneridae</taxon>
        <taxon>Pentapetalae</taxon>
        <taxon>rosids</taxon>
        <taxon>fabids</taxon>
        <taxon>Rosales</taxon>
        <taxon>Moraceae</taxon>
        <taxon>Ficeae</taxon>
        <taxon>Ficus</taxon>
    </lineage>
</organism>
<evidence type="ECO:0000313" key="3">
    <source>
        <dbReference type="Proteomes" id="UP001187192"/>
    </source>
</evidence>
<feature type="transmembrane region" description="Helical" evidence="1">
    <location>
        <begin position="127"/>
        <end position="145"/>
    </location>
</feature>
<comment type="caution">
    <text evidence="2">The sequence shown here is derived from an EMBL/GenBank/DDBJ whole genome shotgun (WGS) entry which is preliminary data.</text>
</comment>
<feature type="transmembrane region" description="Helical" evidence="1">
    <location>
        <begin position="258"/>
        <end position="283"/>
    </location>
</feature>
<sequence>MVDHHHHQTSSSHVQKSQKKNYFNSVLVSIKGPFRVTTTTLLSLLLPLSFLLLARLSSARFLLSLASFPSPEPSTFFSIFLCTNPALLYSLVSAVSISALVHNLTGNKLTLLSPTSEHYHNLRRPRLFASWISLCTLQVCVGLGIEGTVALGTDYSFSSSSLNGADKRTLFSRVIFFLGLHETMLHWSSLVVRPVVNDTILGVVSSTEKWIQRGAMAGGFASLWYWRLRDEVESLVVVAEAKGEMSMAVGLGDFAGWWLYYLMVTVGMVRVVKALMWVGMSLFCCRRPMRLILDDDDHEDKV</sequence>
<dbReference type="EMBL" id="BTGU01000041">
    <property type="protein sequence ID" value="GMN52302.1"/>
    <property type="molecule type" value="Genomic_DNA"/>
</dbReference>
<keyword evidence="1" id="KW-0472">Membrane</keyword>
<dbReference type="PANTHER" id="PTHR37172">
    <property type="entry name" value="TRANSMEMBRANE PROTEIN"/>
    <property type="match status" value="1"/>
</dbReference>
<gene>
    <name evidence="2" type="ORF">TIFTF001_021432</name>
</gene>